<evidence type="ECO:0000256" key="9">
    <source>
        <dbReference type="HAMAP-Rule" id="MF_00135"/>
    </source>
</evidence>
<dbReference type="PANTHER" id="PTHR42894">
    <property type="entry name" value="N-(5'-PHOSPHORIBOSYL)ANTHRANILATE ISOMERASE"/>
    <property type="match status" value="1"/>
</dbReference>
<comment type="pathway">
    <text evidence="2 9">Amino-acid biosynthesis; L-tryptophan biosynthesis; L-tryptophan from chorismate: step 3/5.</text>
</comment>
<dbReference type="Gene3D" id="3.20.20.70">
    <property type="entry name" value="Aldolase class I"/>
    <property type="match status" value="1"/>
</dbReference>
<gene>
    <name evidence="9" type="primary">trpF</name>
    <name evidence="11" type="ORF">CKA38_08020</name>
</gene>
<organism evidence="11 12">
    <name type="scientific">Ereboglobus luteus</name>
    <dbReference type="NCBI Taxonomy" id="1796921"/>
    <lineage>
        <taxon>Bacteria</taxon>
        <taxon>Pseudomonadati</taxon>
        <taxon>Verrucomicrobiota</taxon>
        <taxon>Opitutia</taxon>
        <taxon>Opitutales</taxon>
        <taxon>Opitutaceae</taxon>
        <taxon>Ereboglobus</taxon>
    </lineage>
</organism>
<dbReference type="InterPro" id="IPR013785">
    <property type="entry name" value="Aldolase_TIM"/>
</dbReference>
<evidence type="ECO:0000313" key="12">
    <source>
        <dbReference type="Proteomes" id="UP000244896"/>
    </source>
</evidence>
<comment type="similarity">
    <text evidence="9">Belongs to the TrpF family.</text>
</comment>
<comment type="catalytic activity">
    <reaction evidence="1 9">
        <text>N-(5-phospho-beta-D-ribosyl)anthranilate = 1-(2-carboxyphenylamino)-1-deoxy-D-ribulose 5-phosphate</text>
        <dbReference type="Rhea" id="RHEA:21540"/>
        <dbReference type="ChEBI" id="CHEBI:18277"/>
        <dbReference type="ChEBI" id="CHEBI:58613"/>
        <dbReference type="EC" id="5.3.1.24"/>
    </reaction>
</comment>
<keyword evidence="7 9" id="KW-0057">Aromatic amino acid biosynthesis</keyword>
<sequence length="212" mass="23704">MINGIQVKVCGITSLIDAEAADRVGADFLGFDLNPKSPRHVPLEVYHNIVTHLPYRKKIAVMTEPRKEELRHALAIGFSLAQIHFNHTTPLEQIEKWSRTVGARHLWLAPELPPEMDVPGEWLSLADGFLLDPFCADENTRDSGDWRKFARHRETHPDNLWILSGDLTPDNAGEAVNKSGARFVDVSSGVEISPGVKNTAKLEAFARALRQR</sequence>
<name>A0A2U8E6Q2_9BACT</name>
<evidence type="ECO:0000313" key="11">
    <source>
        <dbReference type="EMBL" id="AWI10599.1"/>
    </source>
</evidence>
<dbReference type="InterPro" id="IPR044643">
    <property type="entry name" value="TrpF_fam"/>
</dbReference>
<dbReference type="HAMAP" id="MF_00135">
    <property type="entry name" value="PRAI"/>
    <property type="match status" value="1"/>
</dbReference>
<evidence type="ECO:0000256" key="2">
    <source>
        <dbReference type="ARBA" id="ARBA00004664"/>
    </source>
</evidence>
<evidence type="ECO:0000256" key="4">
    <source>
        <dbReference type="ARBA" id="ARBA00022272"/>
    </source>
</evidence>
<dbReference type="OrthoDB" id="9786954at2"/>
<evidence type="ECO:0000256" key="1">
    <source>
        <dbReference type="ARBA" id="ARBA00001164"/>
    </source>
</evidence>
<dbReference type="EMBL" id="CP023004">
    <property type="protein sequence ID" value="AWI10599.1"/>
    <property type="molecule type" value="Genomic_DNA"/>
</dbReference>
<dbReference type="Pfam" id="PF00697">
    <property type="entry name" value="PRAI"/>
    <property type="match status" value="1"/>
</dbReference>
<dbReference type="KEGG" id="elut:CKA38_08020"/>
<evidence type="ECO:0000256" key="5">
    <source>
        <dbReference type="ARBA" id="ARBA00022605"/>
    </source>
</evidence>
<dbReference type="GO" id="GO:0000162">
    <property type="term" value="P:L-tryptophan biosynthetic process"/>
    <property type="evidence" value="ECO:0007669"/>
    <property type="project" value="UniProtKB-UniRule"/>
</dbReference>
<dbReference type="UniPathway" id="UPA00035">
    <property type="reaction ID" value="UER00042"/>
</dbReference>
<dbReference type="AlphaFoldDB" id="A0A2U8E6Q2"/>
<reference evidence="11 12" key="1">
    <citation type="journal article" date="2018" name="Syst. Appl. Microbiol.">
        <title>Ereboglobus luteus gen. nov. sp. nov. from cockroach guts, and new insights into the oxygen relationship of the genera Opitutus and Didymococcus (Verrucomicrobia: Opitutaceae).</title>
        <authorList>
            <person name="Tegtmeier D."/>
            <person name="Belitz A."/>
            <person name="Radek R."/>
            <person name="Heimerl T."/>
            <person name="Brune A."/>
        </authorList>
    </citation>
    <scope>NUCLEOTIDE SEQUENCE [LARGE SCALE GENOMIC DNA]</scope>
    <source>
        <strain evidence="11 12">Ho45</strain>
    </source>
</reference>
<keyword evidence="5 9" id="KW-0028">Amino-acid biosynthesis</keyword>
<dbReference type="EC" id="5.3.1.24" evidence="3 9"/>
<dbReference type="PANTHER" id="PTHR42894:SF1">
    <property type="entry name" value="N-(5'-PHOSPHORIBOSYL)ANTHRANILATE ISOMERASE"/>
    <property type="match status" value="1"/>
</dbReference>
<dbReference type="CDD" id="cd00405">
    <property type="entry name" value="PRAI"/>
    <property type="match status" value="1"/>
</dbReference>
<proteinExistence type="inferred from homology"/>
<evidence type="ECO:0000256" key="6">
    <source>
        <dbReference type="ARBA" id="ARBA00022822"/>
    </source>
</evidence>
<dbReference type="RefSeq" id="WP_108826500.1">
    <property type="nucleotide sequence ID" value="NZ_CP023004.1"/>
</dbReference>
<dbReference type="InterPro" id="IPR001240">
    <property type="entry name" value="PRAI_dom"/>
</dbReference>
<dbReference type="GO" id="GO:0004640">
    <property type="term" value="F:phosphoribosylanthranilate isomerase activity"/>
    <property type="evidence" value="ECO:0007669"/>
    <property type="project" value="UniProtKB-UniRule"/>
</dbReference>
<dbReference type="Proteomes" id="UP000244896">
    <property type="component" value="Chromosome"/>
</dbReference>
<keyword evidence="6 9" id="KW-0822">Tryptophan biosynthesis</keyword>
<evidence type="ECO:0000256" key="7">
    <source>
        <dbReference type="ARBA" id="ARBA00023141"/>
    </source>
</evidence>
<protein>
    <recommendedName>
        <fullName evidence="4 9">N-(5'-phosphoribosyl)anthranilate isomerase</fullName>
        <shortName evidence="9">PRAI</shortName>
        <ecNumber evidence="3 9">5.3.1.24</ecNumber>
    </recommendedName>
</protein>
<evidence type="ECO:0000256" key="8">
    <source>
        <dbReference type="ARBA" id="ARBA00023235"/>
    </source>
</evidence>
<keyword evidence="12" id="KW-1185">Reference proteome</keyword>
<accession>A0A2U8E6Q2</accession>
<evidence type="ECO:0000256" key="3">
    <source>
        <dbReference type="ARBA" id="ARBA00012572"/>
    </source>
</evidence>
<feature type="domain" description="N-(5'phosphoribosyl) anthranilate isomerase (PRAI)" evidence="10">
    <location>
        <begin position="7"/>
        <end position="206"/>
    </location>
</feature>
<evidence type="ECO:0000259" key="10">
    <source>
        <dbReference type="Pfam" id="PF00697"/>
    </source>
</evidence>
<dbReference type="InterPro" id="IPR011060">
    <property type="entry name" value="RibuloseP-bd_barrel"/>
</dbReference>
<keyword evidence="8 9" id="KW-0413">Isomerase</keyword>
<dbReference type="SUPFAM" id="SSF51366">
    <property type="entry name" value="Ribulose-phoshate binding barrel"/>
    <property type="match status" value="1"/>
</dbReference>